<dbReference type="RefSeq" id="WP_213303526.1">
    <property type="nucleotide sequence ID" value="NZ_JAGYVZ010000017.1"/>
</dbReference>
<evidence type="ECO:0000256" key="1">
    <source>
        <dbReference type="SAM" id="Phobius"/>
    </source>
</evidence>
<comment type="caution">
    <text evidence="2">The sequence shown here is derived from an EMBL/GenBank/DDBJ whole genome shotgun (WGS) entry which is preliminary data.</text>
</comment>
<keyword evidence="1" id="KW-1133">Transmembrane helix</keyword>
<gene>
    <name evidence="2" type="ORF">KHA90_17295</name>
</gene>
<keyword evidence="1" id="KW-0812">Transmembrane</keyword>
<sequence length="131" mass="15353">MFIIGFFFFGGLLLSTTILYKDVAYFNCYVKGTIINIETQDQDSDNGISTVYNYKIRSKKSVYETKSTEVFELNDSVFGMEKGNNKMKLLSVNNEHVNEKYDMEDFFSLLIILGFIFWCIRKVLKNRIFLK</sequence>
<name>A0ABS5PGE7_9FLAO</name>
<dbReference type="EMBL" id="JAGYVZ010000017">
    <property type="protein sequence ID" value="MBS7232776.1"/>
    <property type="molecule type" value="Genomic_DNA"/>
</dbReference>
<accession>A0ABS5PGE7</accession>
<organism evidence="2 3">
    <name type="scientific">Flavobacterium psychroterrae</name>
    <dbReference type="NCBI Taxonomy" id="2133767"/>
    <lineage>
        <taxon>Bacteria</taxon>
        <taxon>Pseudomonadati</taxon>
        <taxon>Bacteroidota</taxon>
        <taxon>Flavobacteriia</taxon>
        <taxon>Flavobacteriales</taxon>
        <taxon>Flavobacteriaceae</taxon>
        <taxon>Flavobacterium</taxon>
    </lineage>
</organism>
<protein>
    <recommendedName>
        <fullName evidence="4">DUF3592 domain-containing protein</fullName>
    </recommendedName>
</protein>
<keyword evidence="1" id="KW-0472">Membrane</keyword>
<evidence type="ECO:0000313" key="3">
    <source>
        <dbReference type="Proteomes" id="UP000722625"/>
    </source>
</evidence>
<proteinExistence type="predicted"/>
<evidence type="ECO:0000313" key="2">
    <source>
        <dbReference type="EMBL" id="MBS7232776.1"/>
    </source>
</evidence>
<keyword evidence="3" id="KW-1185">Reference proteome</keyword>
<feature type="transmembrane region" description="Helical" evidence="1">
    <location>
        <begin position="106"/>
        <end position="124"/>
    </location>
</feature>
<reference evidence="2 3" key="1">
    <citation type="journal article" date="2018" name="Int. J. Syst. Evol. Microbiol.">
        <title>Flavobacterium chryseum sp. nov. and Flavobacterium psychroterrae sp. nov., novel environmental bacteria isolated from Antarctica.</title>
        <authorList>
            <person name="Kralova S."/>
            <person name="Svec P."/>
            <person name="Busse H.J."/>
            <person name="Stankova E."/>
            <person name="Vaczi P."/>
            <person name="Sedlacek I."/>
        </authorList>
    </citation>
    <scope>NUCLEOTIDE SEQUENCE [LARGE SCALE GENOMIC DNA]</scope>
    <source>
        <strain evidence="2 3">CCM 8827</strain>
    </source>
</reference>
<evidence type="ECO:0008006" key="4">
    <source>
        <dbReference type="Google" id="ProtNLM"/>
    </source>
</evidence>
<dbReference type="Proteomes" id="UP000722625">
    <property type="component" value="Unassembled WGS sequence"/>
</dbReference>